<reference evidence="1" key="1">
    <citation type="journal article" date="2022" name="Front. Genet.">
        <title>Chromosome-Scale Assembly of the Dendrobium nobile Genome Provides Insights Into the Molecular Mechanism of the Biosynthesis of the Medicinal Active Ingredient of Dendrobium.</title>
        <authorList>
            <person name="Xu Q."/>
            <person name="Niu S.-C."/>
            <person name="Li K.-L."/>
            <person name="Zheng P.-J."/>
            <person name="Zhang X.-J."/>
            <person name="Jia Y."/>
            <person name="Liu Y."/>
            <person name="Niu Y.-X."/>
            <person name="Yu L.-H."/>
            <person name="Chen D.-F."/>
            <person name="Zhang G.-Q."/>
        </authorList>
    </citation>
    <scope>NUCLEOTIDE SEQUENCE</scope>
    <source>
        <tissue evidence="1">Leaf</tissue>
    </source>
</reference>
<comment type="caution">
    <text evidence="1">The sequence shown here is derived from an EMBL/GenBank/DDBJ whole genome shotgun (WGS) entry which is preliminary data.</text>
</comment>
<organism evidence="1 2">
    <name type="scientific">Dendrobium nobile</name>
    <name type="common">Orchid</name>
    <dbReference type="NCBI Taxonomy" id="94219"/>
    <lineage>
        <taxon>Eukaryota</taxon>
        <taxon>Viridiplantae</taxon>
        <taxon>Streptophyta</taxon>
        <taxon>Embryophyta</taxon>
        <taxon>Tracheophyta</taxon>
        <taxon>Spermatophyta</taxon>
        <taxon>Magnoliopsida</taxon>
        <taxon>Liliopsida</taxon>
        <taxon>Asparagales</taxon>
        <taxon>Orchidaceae</taxon>
        <taxon>Epidendroideae</taxon>
        <taxon>Malaxideae</taxon>
        <taxon>Dendrobiinae</taxon>
        <taxon>Dendrobium</taxon>
    </lineage>
</organism>
<name>A0A8T3A9J0_DENNO</name>
<sequence length="104" mass="11726">MGKICCEETENGGPDFSKLLIAIIIALLLMMNIPEEFRQKREVETSFPWFGFRCFIRWNFRRKFVAGISGESGEESAEIIGGNFSEATELTEALEVTEVSARAK</sequence>
<gene>
    <name evidence="1" type="ORF">KFK09_027029</name>
</gene>
<protein>
    <submittedName>
        <fullName evidence="1">Uncharacterized protein</fullName>
    </submittedName>
</protein>
<evidence type="ECO:0000313" key="1">
    <source>
        <dbReference type="EMBL" id="KAI0492753.1"/>
    </source>
</evidence>
<dbReference type="AlphaFoldDB" id="A0A8T3A9J0"/>
<dbReference type="EMBL" id="JAGYWB010000018">
    <property type="protein sequence ID" value="KAI0492753.1"/>
    <property type="molecule type" value="Genomic_DNA"/>
</dbReference>
<dbReference type="Proteomes" id="UP000829196">
    <property type="component" value="Unassembled WGS sequence"/>
</dbReference>
<accession>A0A8T3A9J0</accession>
<proteinExistence type="predicted"/>
<evidence type="ECO:0000313" key="2">
    <source>
        <dbReference type="Proteomes" id="UP000829196"/>
    </source>
</evidence>
<keyword evidence="2" id="KW-1185">Reference proteome</keyword>